<dbReference type="AlphaFoldDB" id="A0A427XPN3"/>
<organism evidence="2 3">
    <name type="scientific">Saitozyma podzolica</name>
    <dbReference type="NCBI Taxonomy" id="1890683"/>
    <lineage>
        <taxon>Eukaryota</taxon>
        <taxon>Fungi</taxon>
        <taxon>Dikarya</taxon>
        <taxon>Basidiomycota</taxon>
        <taxon>Agaricomycotina</taxon>
        <taxon>Tremellomycetes</taxon>
        <taxon>Tremellales</taxon>
        <taxon>Trimorphomycetaceae</taxon>
        <taxon>Saitozyma</taxon>
    </lineage>
</organism>
<name>A0A427XPN3_9TREE</name>
<protein>
    <submittedName>
        <fullName evidence="2">Uncharacterized protein</fullName>
    </submittedName>
</protein>
<reference evidence="2 3" key="1">
    <citation type="submission" date="2018-11" db="EMBL/GenBank/DDBJ databases">
        <title>Genome sequence of Saitozyma podzolica DSM 27192.</title>
        <authorList>
            <person name="Aliyu H."/>
            <person name="Gorte O."/>
            <person name="Ochsenreither K."/>
        </authorList>
    </citation>
    <scope>NUCLEOTIDE SEQUENCE [LARGE SCALE GENOMIC DNA]</scope>
    <source>
        <strain evidence="2 3">DSM 27192</strain>
    </source>
</reference>
<evidence type="ECO:0000313" key="3">
    <source>
        <dbReference type="Proteomes" id="UP000279259"/>
    </source>
</evidence>
<proteinExistence type="predicted"/>
<evidence type="ECO:0000313" key="2">
    <source>
        <dbReference type="EMBL" id="RSH80783.1"/>
    </source>
</evidence>
<comment type="caution">
    <text evidence="2">The sequence shown here is derived from an EMBL/GenBank/DDBJ whole genome shotgun (WGS) entry which is preliminary data.</text>
</comment>
<dbReference type="EMBL" id="RSCD01000033">
    <property type="protein sequence ID" value="RSH80783.1"/>
    <property type="molecule type" value="Genomic_DNA"/>
</dbReference>
<sequence length="99" mass="11246">MSTKGSASAAFAYGVYNTFGNSTGLYTAQIFRSKYAPRYTIPFAVCLVMFVLTLASISWMWYLCYDLEKEVRRIAGERRKTGRQTGRVAEVEVHNVKED</sequence>
<evidence type="ECO:0000256" key="1">
    <source>
        <dbReference type="SAM" id="Phobius"/>
    </source>
</evidence>
<feature type="transmembrane region" description="Helical" evidence="1">
    <location>
        <begin position="41"/>
        <end position="64"/>
    </location>
</feature>
<dbReference type="OrthoDB" id="2962993at2759"/>
<gene>
    <name evidence="2" type="ORF">EHS25_007119</name>
</gene>
<dbReference type="Proteomes" id="UP000279259">
    <property type="component" value="Unassembled WGS sequence"/>
</dbReference>
<keyword evidence="3" id="KW-1185">Reference proteome</keyword>
<keyword evidence="1" id="KW-0472">Membrane</keyword>
<keyword evidence="1" id="KW-0812">Transmembrane</keyword>
<accession>A0A427XPN3</accession>
<keyword evidence="1" id="KW-1133">Transmembrane helix</keyword>